<evidence type="ECO:0000256" key="1">
    <source>
        <dbReference type="SAM" id="MobiDB-lite"/>
    </source>
</evidence>
<dbReference type="Pfam" id="PF04151">
    <property type="entry name" value="PPC"/>
    <property type="match status" value="1"/>
</dbReference>
<dbReference type="InterPro" id="IPR007280">
    <property type="entry name" value="Peptidase_C_arc/bac"/>
</dbReference>
<feature type="compositionally biased region" description="Basic and acidic residues" evidence="1">
    <location>
        <begin position="827"/>
        <end position="836"/>
    </location>
</feature>
<feature type="domain" description="Peptidase C-terminal archaeal/bacterial" evidence="3">
    <location>
        <begin position="156"/>
        <end position="233"/>
    </location>
</feature>
<evidence type="ECO:0000313" key="5">
    <source>
        <dbReference type="Proteomes" id="UP001158067"/>
    </source>
</evidence>
<dbReference type="SUPFAM" id="SSF81296">
    <property type="entry name" value="E set domains"/>
    <property type="match status" value="1"/>
</dbReference>
<protein>
    <submittedName>
        <fullName evidence="4">Pre-peptidase C-terminal domain-containing protein</fullName>
    </submittedName>
</protein>
<dbReference type="Gene3D" id="2.60.120.380">
    <property type="match status" value="2"/>
</dbReference>
<feature type="region of interest" description="Disordered" evidence="1">
    <location>
        <begin position="777"/>
        <end position="836"/>
    </location>
</feature>
<dbReference type="Proteomes" id="UP001158067">
    <property type="component" value="Unassembled WGS sequence"/>
</dbReference>
<evidence type="ECO:0000256" key="2">
    <source>
        <dbReference type="SAM" id="SignalP"/>
    </source>
</evidence>
<feature type="chain" id="PRO_5046878659" evidence="2">
    <location>
        <begin position="35"/>
        <end position="836"/>
    </location>
</feature>
<dbReference type="RefSeq" id="WP_346772153.1">
    <property type="nucleotide sequence ID" value="NZ_FXUG01000004.1"/>
</dbReference>
<feature type="signal peptide" evidence="2">
    <location>
        <begin position="1"/>
        <end position="34"/>
    </location>
</feature>
<sequence>MNLQLVRDRMRNHIFVQSALSLMLAISMAGPALAAFPQVLYHHPLGATRGGEATVVLKGSRLGDARQILFDDPGIEVLELKPTDEKSVELKIKTEKDLAPGRYPFRLVTASGVSNLRFLSIGTMPMVMEKEPNNQFDAPQPIPMDCTIEGNVDREDIDYFQVELKAGQRLTVEVEGLRHRWGLNNRDILDPHIAILNEKRFEVASCDDSPLFQQDGVCSFTPEEAGKYVVAIRDSSFGGQKNVCGYRLHVGSFPRPTTIVPAAGMQGDVLNASIIDVDGSVRDVSLQLPTGLIDSDSTSEQGTREWSVISEDDHGVSPTPNWIRVGNLPIVHEVEPNNNHRDAPKCEIPAVLCGVLGEANDFDCFSFECKKGKAYRVQLYARETLRSPLDGVVNVFGPDGKTIKSADDVGGSPDGFLTFSAGVDGFHTVRVYDHLRTGGPLHNYSIEVTHQVPNFKLDLKELRRDEAAIVPVPIGGHGAMVLRATRDGFNEEIEFEIEGLPEGVTAQTFPMPKGRVEIPVVFSASGDAKLNGALFDVTGRGKLGDREVTGNLQQNHKIVLGQNRRAMLQQLTDRAALAVCEAMPFDVELVQPKTPILRRGDKELLVKIQRHEGFDSTVSIKTLYTPPGIAVNNSRKIEKGKTEVIVPVTANANAALGAWPIVMQISYATKRGAATVTTAPIMLDVEMPVFNFSFPRTAAETGTEISLTVGVEKQRDIEGDLEIELVGLPNGVTSPEPIQKATLSDTAVTFPLVIDAKAKTGTHKTLVVRTRVTRDGESFMQTDGQGELRIDKPLPKKEPKAKEKKAEKKPVAKPKAKAAPKPLSRLEQLRQQKEAS</sequence>
<organism evidence="4 5">
    <name type="scientific">Neorhodopirellula lusitana</name>
    <dbReference type="NCBI Taxonomy" id="445327"/>
    <lineage>
        <taxon>Bacteria</taxon>
        <taxon>Pseudomonadati</taxon>
        <taxon>Planctomycetota</taxon>
        <taxon>Planctomycetia</taxon>
        <taxon>Pirellulales</taxon>
        <taxon>Pirellulaceae</taxon>
        <taxon>Neorhodopirellula</taxon>
    </lineage>
</organism>
<gene>
    <name evidence="4" type="ORF">SAMN06265222_104243</name>
</gene>
<feature type="compositionally biased region" description="Basic and acidic residues" evidence="1">
    <location>
        <begin position="786"/>
        <end position="810"/>
    </location>
</feature>
<evidence type="ECO:0000259" key="3">
    <source>
        <dbReference type="Pfam" id="PF04151"/>
    </source>
</evidence>
<keyword evidence="5" id="KW-1185">Reference proteome</keyword>
<proteinExistence type="predicted"/>
<name>A0ABY1PZQ2_9BACT</name>
<accession>A0ABY1PZQ2</accession>
<reference evidence="4 5" key="1">
    <citation type="submission" date="2017-05" db="EMBL/GenBank/DDBJ databases">
        <authorList>
            <person name="Varghese N."/>
            <person name="Submissions S."/>
        </authorList>
    </citation>
    <scope>NUCLEOTIDE SEQUENCE [LARGE SCALE GENOMIC DNA]</scope>
    <source>
        <strain evidence="4 5">DSM 25457</strain>
    </source>
</reference>
<comment type="caution">
    <text evidence="4">The sequence shown here is derived from an EMBL/GenBank/DDBJ whole genome shotgun (WGS) entry which is preliminary data.</text>
</comment>
<keyword evidence="2" id="KW-0732">Signal</keyword>
<dbReference type="InterPro" id="IPR014756">
    <property type="entry name" value="Ig_E-set"/>
</dbReference>
<evidence type="ECO:0000313" key="4">
    <source>
        <dbReference type="EMBL" id="SMP54431.1"/>
    </source>
</evidence>
<dbReference type="EMBL" id="FXUG01000004">
    <property type="protein sequence ID" value="SMP54431.1"/>
    <property type="molecule type" value="Genomic_DNA"/>
</dbReference>